<dbReference type="EMBL" id="AUPZ01000007">
    <property type="protein sequence ID" value="EQB39566.1"/>
    <property type="molecule type" value="Genomic_DNA"/>
</dbReference>
<dbReference type="STRING" id="1172190.M947_06125"/>
<protein>
    <submittedName>
        <fullName evidence="2">Uncharacterized protein</fullName>
    </submittedName>
</protein>
<proteinExistence type="predicted"/>
<sequence length="33" mass="3601">MSLVPTQSVGVREALKPDEIAGQANNDGFLEWQ</sequence>
<dbReference type="Proteomes" id="UP000015520">
    <property type="component" value="Unassembled WGS sequence"/>
</dbReference>
<keyword evidence="3" id="KW-1185">Reference proteome</keyword>
<evidence type="ECO:0000313" key="3">
    <source>
        <dbReference type="Proteomes" id="UP000015520"/>
    </source>
</evidence>
<gene>
    <name evidence="2" type="ORF">M947_06125</name>
</gene>
<comment type="caution">
    <text evidence="2">The sequence shown here is derived from an EMBL/GenBank/DDBJ whole genome shotgun (WGS) entry which is preliminary data.</text>
</comment>
<organism evidence="2 3">
    <name type="scientific">Sulfurimonas hongkongensis</name>
    <dbReference type="NCBI Taxonomy" id="1172190"/>
    <lineage>
        <taxon>Bacteria</taxon>
        <taxon>Pseudomonadati</taxon>
        <taxon>Campylobacterota</taxon>
        <taxon>Epsilonproteobacteria</taxon>
        <taxon>Campylobacterales</taxon>
        <taxon>Sulfurimonadaceae</taxon>
        <taxon>Sulfurimonas</taxon>
    </lineage>
</organism>
<accession>T0JN46</accession>
<name>T0JN46_9BACT</name>
<evidence type="ECO:0000313" key="2">
    <source>
        <dbReference type="EMBL" id="EQB39566.1"/>
    </source>
</evidence>
<reference evidence="2 3" key="1">
    <citation type="submission" date="2013-07" db="EMBL/GenBank/DDBJ databases">
        <title>Sulfurimonas hongkongensis AST-10 Genome Sequencing.</title>
        <authorList>
            <person name="Cai L."/>
            <person name="Zhang T."/>
        </authorList>
    </citation>
    <scope>NUCLEOTIDE SEQUENCE [LARGE SCALE GENOMIC DNA]</scope>
    <source>
        <strain evidence="2 3">AST-10</strain>
    </source>
</reference>
<dbReference type="AlphaFoldDB" id="T0JN46"/>
<feature type="region of interest" description="Disordered" evidence="1">
    <location>
        <begin position="1"/>
        <end position="33"/>
    </location>
</feature>
<evidence type="ECO:0000256" key="1">
    <source>
        <dbReference type="SAM" id="MobiDB-lite"/>
    </source>
</evidence>